<dbReference type="AlphaFoldDB" id="A0A9X1M5Z8"/>
<protein>
    <recommendedName>
        <fullName evidence="5">Lipoprotein</fullName>
    </recommendedName>
</protein>
<dbReference type="RefSeq" id="WP_227901892.1">
    <property type="nucleotide sequence ID" value="NZ_CP094984.1"/>
</dbReference>
<dbReference type="EMBL" id="JAJFZT010000001">
    <property type="protein sequence ID" value="MCC3271517.1"/>
    <property type="molecule type" value="Genomic_DNA"/>
</dbReference>
<reference evidence="1" key="1">
    <citation type="submission" date="2021-10" db="EMBL/GenBank/DDBJ databases">
        <title>Novel species in genus Arthrobacter.</title>
        <authorList>
            <person name="Liu Y."/>
        </authorList>
    </citation>
    <scope>NUCLEOTIDE SEQUENCE</scope>
    <source>
        <strain evidence="1">Zg-Y462</strain>
        <strain evidence="3">zg-Y462</strain>
    </source>
</reference>
<dbReference type="Proteomes" id="UP001155145">
    <property type="component" value="Unassembled WGS sequence"/>
</dbReference>
<evidence type="ECO:0000313" key="1">
    <source>
        <dbReference type="EMBL" id="MCC3271517.1"/>
    </source>
</evidence>
<evidence type="ECO:0000313" key="2">
    <source>
        <dbReference type="EMBL" id="UON90714.1"/>
    </source>
</evidence>
<dbReference type="Proteomes" id="UP000829758">
    <property type="component" value="Chromosome"/>
</dbReference>
<proteinExistence type="predicted"/>
<accession>A0A9X1M5Z8</accession>
<keyword evidence="3" id="KW-1185">Reference proteome</keyword>
<evidence type="ECO:0000313" key="3">
    <source>
        <dbReference type="Proteomes" id="UP000829758"/>
    </source>
</evidence>
<sequence length="464" mass="48669">MVLTEEDGRTGFFDGGAAAASRAASAAFFRTAPVAVVTAGSGPHLAAAGEDAARLGIPLLQVDDAAGEDPAARDGLRAELDRLGTTSVLTYGTPDAGWEPVLGNRELTDDAGALPDFAAPAEKADAVFLSDGSPLAAAAEATARAAGATVLRLPGGDPRADPDTVALLHGRPDADVFAAGEAFGTPELLADRVAVARTGVQLPGGGQTVFPQRRMVALYGHPGGGSLGVLGEQGIAATIQRAKDTAAQYQPHSAEPVIPALEIIATVASAEAGPDGNYSRVTPAADLLPWIEAAEAAGVYVVLDLQPGRSTFMDQAKTYTELLQRPSVGLALDAEWRLAPGQRHMEQIGSVDAGEINATARWLAELTREHALPQKVFMLHQFNTAMITNRDQVDVSHDELAVSLHADGHGTPGQKLETWNTLLTGLQPGIWPGWKNFYDEDLPTLTPEQTYTDVSPKPWFISYQ</sequence>
<name>A0A9X1M5Z8_9MICC</name>
<gene>
    <name evidence="1" type="ORF">LJ755_02065</name>
    <name evidence="2" type="ORF">MUK71_08620</name>
</gene>
<evidence type="ECO:0008006" key="5">
    <source>
        <dbReference type="Google" id="ProtNLM"/>
    </source>
</evidence>
<dbReference type="EMBL" id="CP094984">
    <property type="protein sequence ID" value="UON90714.1"/>
    <property type="molecule type" value="Genomic_DNA"/>
</dbReference>
<evidence type="ECO:0000313" key="4">
    <source>
        <dbReference type="Proteomes" id="UP001155145"/>
    </source>
</evidence>
<organism evidence="1 4">
    <name type="scientific">Arthrobacter zhangbolii</name>
    <dbReference type="NCBI Taxonomy" id="2886936"/>
    <lineage>
        <taxon>Bacteria</taxon>
        <taxon>Bacillati</taxon>
        <taxon>Actinomycetota</taxon>
        <taxon>Actinomycetes</taxon>
        <taxon>Micrococcales</taxon>
        <taxon>Micrococcaceae</taxon>
        <taxon>Arthrobacter</taxon>
    </lineage>
</organism>